<proteinExistence type="predicted"/>
<reference evidence="2" key="1">
    <citation type="submission" date="2022-12" db="EMBL/GenBank/DDBJ databases">
        <authorList>
            <person name="Wang J."/>
        </authorList>
    </citation>
    <scope>NUCLEOTIDE SEQUENCE</scope>
    <source>
        <strain evidence="2">HY-42-06</strain>
    </source>
</reference>
<protein>
    <recommendedName>
        <fullName evidence="1">YhfM-like domain-containing protein</fullName>
    </recommendedName>
</protein>
<evidence type="ECO:0000313" key="3">
    <source>
        <dbReference type="Proteomes" id="UP001079657"/>
    </source>
</evidence>
<evidence type="ECO:0000313" key="2">
    <source>
        <dbReference type="EMBL" id="MCY6370108.1"/>
    </source>
</evidence>
<keyword evidence="3" id="KW-1185">Reference proteome</keyword>
<gene>
    <name evidence="2" type="ORF">OXH55_05635</name>
</gene>
<dbReference type="InterPro" id="IPR058780">
    <property type="entry name" value="YhfM-like_dom"/>
</dbReference>
<accession>A0ABT4CNS9</accession>
<dbReference type="EMBL" id="JAPQES010000001">
    <property type="protein sequence ID" value="MCY6370108.1"/>
    <property type="molecule type" value="Genomic_DNA"/>
</dbReference>
<dbReference type="RefSeq" id="WP_268048685.1">
    <property type="nucleotide sequence ID" value="NZ_JAPQES010000001.1"/>
</dbReference>
<feature type="domain" description="YhfM-like" evidence="1">
    <location>
        <begin position="45"/>
        <end position="148"/>
    </location>
</feature>
<dbReference type="Pfam" id="PF26353">
    <property type="entry name" value="YhfM"/>
    <property type="match status" value="1"/>
</dbReference>
<name>A0ABT4CNS9_9CLOT</name>
<dbReference type="PROSITE" id="PS51257">
    <property type="entry name" value="PROKAR_LIPOPROTEIN"/>
    <property type="match status" value="1"/>
</dbReference>
<evidence type="ECO:0000259" key="1">
    <source>
        <dbReference type="Pfam" id="PF26353"/>
    </source>
</evidence>
<dbReference type="Proteomes" id="UP001079657">
    <property type="component" value="Unassembled WGS sequence"/>
</dbReference>
<organism evidence="2 3">
    <name type="scientific">Clostridium ganghwense</name>
    <dbReference type="NCBI Taxonomy" id="312089"/>
    <lineage>
        <taxon>Bacteria</taxon>
        <taxon>Bacillati</taxon>
        <taxon>Bacillota</taxon>
        <taxon>Clostridia</taxon>
        <taxon>Eubacteriales</taxon>
        <taxon>Clostridiaceae</taxon>
        <taxon>Clostridium</taxon>
    </lineage>
</organism>
<comment type="caution">
    <text evidence="2">The sequence shown here is derived from an EMBL/GenBank/DDBJ whole genome shotgun (WGS) entry which is preliminary data.</text>
</comment>
<sequence>MFKKLRVLFIIIVIAFSSTLLGCGQIDKLKVKMGMKNKDFEYIKQGKVNKVIIQNVRDKGFTFIVTDKNSIKELYDILSEAKEVNNKISLEPDYTLELHEGINKVYKFNYIAGYDKSDAGNLYSGDKMYIVSKRLDDDIIKIFWDIRIPKQFKEVYHNSMLKALDDYSKALKGDEKIGIDIDDEEVAKFILTMDIEEFKEKLKNNQEIIKNDDRDKYDITMDICTEGYKSDIYKCIITFFNKKTKKETNYYFINKYELGTWNFNMSKDKKPENF</sequence>